<dbReference type="InterPro" id="IPR019734">
    <property type="entry name" value="TPR_rpt"/>
</dbReference>
<keyword evidence="1" id="KW-0802">TPR repeat</keyword>
<evidence type="ECO:0000313" key="4">
    <source>
        <dbReference type="Proteomes" id="UP000719267"/>
    </source>
</evidence>
<feature type="chain" id="PRO_5045718500" description="Tetratricopeptide repeat protein" evidence="2">
    <location>
        <begin position="22"/>
        <end position="458"/>
    </location>
</feature>
<proteinExistence type="predicted"/>
<accession>A0ABS6VXW0</accession>
<sequence length="458" mass="51698">MKTRLLALLSAVFFSFGIANAQEVDCNTTLNLFSQSAKIKDYKSALPNYKSLIESCPKINLAVYQYGERMFKQFIKETEGDAAKQKEYAQALIKNYELRLENFPSKTAKGEVYSDIAQVKFDSELGSIEDQYNAFDKAWELDKESFNSPKALYAYFNLVVKLQESGKKDLQDVFTKYDELIQKIERQEIFRAEQAEPLIEKQEAGEELTSTEKRVLGNSEIYLTNFMKIKGSINSMLGEKADCENLIPLYQKDFEAKKTDTEWLKRAARRLSAKDCDDPLFFQLVEALHTAEPSAKTAYYLGQLADKGGNDAKALEYYNQSAELEVEPLAKAKVYYKIANKYKAKGSLSQARNFYRKALKFQPSLGVAYLKIAAMYAGSANNCGGTSFEKRAVYWLAAEYADRANKVDPSLKSVATKTAASYRATAPQKQDIFTSDYKPGSRISFSCWVGESVRVPAL</sequence>
<dbReference type="SMART" id="SM00028">
    <property type="entry name" value="TPR"/>
    <property type="match status" value="2"/>
</dbReference>
<evidence type="ECO:0000256" key="1">
    <source>
        <dbReference type="PROSITE-ProRule" id="PRU00339"/>
    </source>
</evidence>
<keyword evidence="2" id="KW-0732">Signal</keyword>
<feature type="repeat" description="TPR" evidence="1">
    <location>
        <begin position="332"/>
        <end position="365"/>
    </location>
</feature>
<gene>
    <name evidence="3" type="ORF">KW502_01275</name>
</gene>
<keyword evidence="4" id="KW-1185">Reference proteome</keyword>
<name>A0ABS6VXW0_9FLAO</name>
<protein>
    <recommendedName>
        <fullName evidence="5">Tetratricopeptide repeat protein</fullName>
    </recommendedName>
</protein>
<evidence type="ECO:0008006" key="5">
    <source>
        <dbReference type="Google" id="ProtNLM"/>
    </source>
</evidence>
<dbReference type="Proteomes" id="UP000719267">
    <property type="component" value="Unassembled WGS sequence"/>
</dbReference>
<dbReference type="RefSeq" id="WP_219038711.1">
    <property type="nucleotide sequence ID" value="NZ_JAHWDF010000001.1"/>
</dbReference>
<dbReference type="PROSITE" id="PS50005">
    <property type="entry name" value="TPR"/>
    <property type="match status" value="1"/>
</dbReference>
<evidence type="ECO:0000313" key="3">
    <source>
        <dbReference type="EMBL" id="MBW2960429.1"/>
    </source>
</evidence>
<organism evidence="3 4">
    <name type="scientific">Mesonia aestuariivivens</name>
    <dbReference type="NCBI Taxonomy" id="2796128"/>
    <lineage>
        <taxon>Bacteria</taxon>
        <taxon>Pseudomonadati</taxon>
        <taxon>Bacteroidota</taxon>
        <taxon>Flavobacteriia</taxon>
        <taxon>Flavobacteriales</taxon>
        <taxon>Flavobacteriaceae</taxon>
        <taxon>Mesonia</taxon>
    </lineage>
</organism>
<reference evidence="3 4" key="1">
    <citation type="submission" date="2021-07" db="EMBL/GenBank/DDBJ databases">
        <title>Mesonia aestuariivivens sp. nov., isolated from a tidal flat.</title>
        <authorList>
            <person name="Kim Y.-O."/>
            <person name="Yoon J.-H."/>
        </authorList>
    </citation>
    <scope>NUCLEOTIDE SEQUENCE [LARGE SCALE GENOMIC DNA]</scope>
    <source>
        <strain evidence="3 4">JHPTF-M18</strain>
    </source>
</reference>
<dbReference type="EMBL" id="JAHWDF010000001">
    <property type="protein sequence ID" value="MBW2960429.1"/>
    <property type="molecule type" value="Genomic_DNA"/>
</dbReference>
<evidence type="ECO:0000256" key="2">
    <source>
        <dbReference type="SAM" id="SignalP"/>
    </source>
</evidence>
<comment type="caution">
    <text evidence="3">The sequence shown here is derived from an EMBL/GenBank/DDBJ whole genome shotgun (WGS) entry which is preliminary data.</text>
</comment>
<feature type="signal peptide" evidence="2">
    <location>
        <begin position="1"/>
        <end position="21"/>
    </location>
</feature>